<keyword evidence="1" id="KW-1133">Transmembrane helix</keyword>
<dbReference type="Proteomes" id="UP000176881">
    <property type="component" value="Unassembled WGS sequence"/>
</dbReference>
<organism evidence="2 3">
    <name type="scientific">Candidatus Taylorbacteria bacterium RIFCSPLOWO2_12_FULL_47_20</name>
    <dbReference type="NCBI Taxonomy" id="1802335"/>
    <lineage>
        <taxon>Bacteria</taxon>
        <taxon>Candidatus Tayloriibacteriota</taxon>
    </lineage>
</organism>
<keyword evidence="1" id="KW-0812">Transmembrane</keyword>
<proteinExistence type="predicted"/>
<evidence type="ECO:0000256" key="1">
    <source>
        <dbReference type="SAM" id="Phobius"/>
    </source>
</evidence>
<sequence length="108" mass="12498">MKALMNELTTTVTVILLYAIILWLLIAGLVIITTGNKGLQRYISWTIKRLRKLALWLVKSALRLVRQFLRFILWTIREMFRPQQVSPGVPPRIGHANPTRHGRGGRRI</sequence>
<evidence type="ECO:0000313" key="2">
    <source>
        <dbReference type="EMBL" id="OHA44446.1"/>
    </source>
</evidence>
<gene>
    <name evidence="2" type="ORF">A3G59_00580</name>
</gene>
<keyword evidence="1" id="KW-0472">Membrane</keyword>
<name>A0A1G2P7X0_9BACT</name>
<accession>A0A1G2P7X0</accession>
<protein>
    <submittedName>
        <fullName evidence="2">Uncharacterized protein</fullName>
    </submittedName>
</protein>
<dbReference type="EMBL" id="MHSN01000026">
    <property type="protein sequence ID" value="OHA44446.1"/>
    <property type="molecule type" value="Genomic_DNA"/>
</dbReference>
<feature type="transmembrane region" description="Helical" evidence="1">
    <location>
        <begin position="12"/>
        <end position="32"/>
    </location>
</feature>
<dbReference type="AlphaFoldDB" id="A0A1G2P7X0"/>
<reference evidence="2 3" key="1">
    <citation type="journal article" date="2016" name="Nat. Commun.">
        <title>Thousands of microbial genomes shed light on interconnected biogeochemical processes in an aquifer system.</title>
        <authorList>
            <person name="Anantharaman K."/>
            <person name="Brown C.T."/>
            <person name="Hug L.A."/>
            <person name="Sharon I."/>
            <person name="Castelle C.J."/>
            <person name="Probst A.J."/>
            <person name="Thomas B.C."/>
            <person name="Singh A."/>
            <person name="Wilkins M.J."/>
            <person name="Karaoz U."/>
            <person name="Brodie E.L."/>
            <person name="Williams K.H."/>
            <person name="Hubbard S.S."/>
            <person name="Banfield J.F."/>
        </authorList>
    </citation>
    <scope>NUCLEOTIDE SEQUENCE [LARGE SCALE GENOMIC DNA]</scope>
</reference>
<evidence type="ECO:0000313" key="3">
    <source>
        <dbReference type="Proteomes" id="UP000176881"/>
    </source>
</evidence>
<comment type="caution">
    <text evidence="2">The sequence shown here is derived from an EMBL/GenBank/DDBJ whole genome shotgun (WGS) entry which is preliminary data.</text>
</comment>